<dbReference type="AlphaFoldDB" id="A0A1J8PHD2"/>
<dbReference type="PRINTS" id="PR00813">
    <property type="entry name" value="BCTERIALGSPG"/>
</dbReference>
<reference evidence="3 4" key="1">
    <citation type="submission" date="2016-03" db="EMBL/GenBank/DDBJ databases">
        <title>Comparative genomics of Rickettsiella.</title>
        <authorList>
            <person name="Chandler C."/>
            <person name="Wang Y."/>
        </authorList>
    </citation>
    <scope>NUCLEOTIDE SEQUENCE [LARGE SCALE GENOMIC DNA]</scope>
    <source>
        <strain evidence="3 4">RCFS May 2013</strain>
    </source>
</reference>
<dbReference type="SUPFAM" id="SSF54523">
    <property type="entry name" value="Pili subunits"/>
    <property type="match status" value="1"/>
</dbReference>
<organism evidence="3 4">
    <name type="scientific">Candidatus Rickettsiella isopodorum</name>
    <dbReference type="NCBI Taxonomy" id="1225476"/>
    <lineage>
        <taxon>Bacteria</taxon>
        <taxon>Pseudomonadati</taxon>
        <taxon>Pseudomonadota</taxon>
        <taxon>Gammaproteobacteria</taxon>
        <taxon>Legionellales</taxon>
        <taxon>Coxiellaceae</taxon>
        <taxon>Rickettsiella</taxon>
    </lineage>
</organism>
<keyword evidence="2" id="KW-0472">Membrane</keyword>
<evidence type="ECO:0000313" key="4">
    <source>
        <dbReference type="Proteomes" id="UP000183924"/>
    </source>
</evidence>
<dbReference type="RefSeq" id="WP_071662974.1">
    <property type="nucleotide sequence ID" value="NZ_LUKY01000033.1"/>
</dbReference>
<gene>
    <name evidence="3" type="ORF">A1D18_06520</name>
</gene>
<dbReference type="InterPro" id="IPR012902">
    <property type="entry name" value="N_methyl_site"/>
</dbReference>
<keyword evidence="1" id="KW-0488">Methylation</keyword>
<dbReference type="InterPro" id="IPR000983">
    <property type="entry name" value="Bac_GSPG_pilin"/>
</dbReference>
<dbReference type="PANTHER" id="PTHR30093">
    <property type="entry name" value="GENERAL SECRETION PATHWAY PROTEIN G"/>
    <property type="match status" value="1"/>
</dbReference>
<evidence type="ECO:0008006" key="5">
    <source>
        <dbReference type="Google" id="ProtNLM"/>
    </source>
</evidence>
<dbReference type="InterPro" id="IPR031982">
    <property type="entry name" value="PilE-like"/>
</dbReference>
<evidence type="ECO:0000256" key="2">
    <source>
        <dbReference type="SAM" id="Phobius"/>
    </source>
</evidence>
<dbReference type="Gene3D" id="3.30.700.10">
    <property type="entry name" value="Glycoprotein, Type 4 Pilin"/>
    <property type="match status" value="1"/>
</dbReference>
<accession>A0A1J8PHD2</accession>
<dbReference type="EMBL" id="LUKY01000033">
    <property type="protein sequence ID" value="OIZ94485.1"/>
    <property type="molecule type" value="Genomic_DNA"/>
</dbReference>
<keyword evidence="2" id="KW-0812">Transmembrane</keyword>
<dbReference type="NCBIfam" id="TIGR02532">
    <property type="entry name" value="IV_pilin_GFxxxE"/>
    <property type="match status" value="1"/>
</dbReference>
<dbReference type="GO" id="GO:0043683">
    <property type="term" value="P:type IV pilus assembly"/>
    <property type="evidence" value="ECO:0007669"/>
    <property type="project" value="InterPro"/>
</dbReference>
<dbReference type="STRING" id="1225476.A1D18_06520"/>
<dbReference type="Pfam" id="PF16732">
    <property type="entry name" value="ComP_DUS"/>
    <property type="match status" value="1"/>
</dbReference>
<sequence length="130" mass="14764">MENTEQGFSLFELLIVLVIISILAAISYPIYTHALKKTRRTEAKIALINLAQHMEIYYLANNNSYEGANFSRLHLKDITERNFYQLALKSTTSTYQLSAKAKFSDSECDLFMLNQLGEKTNAGNGSNLCW</sequence>
<proteinExistence type="predicted"/>
<keyword evidence="4" id="KW-1185">Reference proteome</keyword>
<dbReference type="GO" id="GO:0015627">
    <property type="term" value="C:type II protein secretion system complex"/>
    <property type="evidence" value="ECO:0007669"/>
    <property type="project" value="InterPro"/>
</dbReference>
<dbReference type="Pfam" id="PF07963">
    <property type="entry name" value="N_methyl"/>
    <property type="match status" value="1"/>
</dbReference>
<dbReference type="InterPro" id="IPR045584">
    <property type="entry name" value="Pilin-like"/>
</dbReference>
<dbReference type="Proteomes" id="UP000183924">
    <property type="component" value="Unassembled WGS sequence"/>
</dbReference>
<protein>
    <recommendedName>
        <fullName evidence="5">Pilus assembly protein PilE</fullName>
    </recommendedName>
</protein>
<feature type="transmembrane region" description="Helical" evidence="2">
    <location>
        <begin position="6"/>
        <end position="31"/>
    </location>
</feature>
<name>A0A1J8PHD2_9COXI</name>
<evidence type="ECO:0000256" key="1">
    <source>
        <dbReference type="ARBA" id="ARBA00022481"/>
    </source>
</evidence>
<dbReference type="GO" id="GO:0015628">
    <property type="term" value="P:protein secretion by the type II secretion system"/>
    <property type="evidence" value="ECO:0007669"/>
    <property type="project" value="InterPro"/>
</dbReference>
<dbReference type="PANTHER" id="PTHR30093:SF47">
    <property type="entry name" value="TYPE IV PILUS NON-CORE MINOR PILIN PILE"/>
    <property type="match status" value="1"/>
</dbReference>
<evidence type="ECO:0000313" key="3">
    <source>
        <dbReference type="EMBL" id="OIZ94485.1"/>
    </source>
</evidence>
<comment type="caution">
    <text evidence="3">The sequence shown here is derived from an EMBL/GenBank/DDBJ whole genome shotgun (WGS) entry which is preliminary data.</text>
</comment>
<keyword evidence="2" id="KW-1133">Transmembrane helix</keyword>
<dbReference type="OrthoDB" id="5296638at2"/>